<keyword evidence="7" id="KW-0833">Ubl conjugation pathway</keyword>
<evidence type="ECO:0000256" key="2">
    <source>
        <dbReference type="ARBA" id="ARBA00012251"/>
    </source>
</evidence>
<keyword evidence="11" id="KW-1185">Reference proteome</keyword>
<evidence type="ECO:0000256" key="4">
    <source>
        <dbReference type="ARBA" id="ARBA00022723"/>
    </source>
</evidence>
<dbReference type="VEuPathDB" id="FungiDB:SPRG_20094"/>
<dbReference type="Pfam" id="PF21235">
    <property type="entry name" value="UBA_ARI1"/>
    <property type="match status" value="1"/>
</dbReference>
<keyword evidence="6" id="KW-0863">Zinc-finger</keyword>
<organism evidence="10 11">
    <name type="scientific">Saprolegnia parasitica (strain CBS 223.65)</name>
    <dbReference type="NCBI Taxonomy" id="695850"/>
    <lineage>
        <taxon>Eukaryota</taxon>
        <taxon>Sar</taxon>
        <taxon>Stramenopiles</taxon>
        <taxon>Oomycota</taxon>
        <taxon>Saprolegniomycetes</taxon>
        <taxon>Saprolegniales</taxon>
        <taxon>Saprolegniaceae</taxon>
        <taxon>Saprolegnia</taxon>
    </lineage>
</organism>
<dbReference type="Pfam" id="PF22191">
    <property type="entry name" value="IBR_1"/>
    <property type="match status" value="1"/>
</dbReference>
<dbReference type="Pfam" id="PF01485">
    <property type="entry name" value="IBR"/>
    <property type="match status" value="1"/>
</dbReference>
<feature type="domain" description="RING-type" evidence="9">
    <location>
        <begin position="107"/>
        <end position="319"/>
    </location>
</feature>
<dbReference type="EC" id="2.3.2.31" evidence="2"/>
<reference evidence="10 11" key="1">
    <citation type="journal article" date="2013" name="PLoS Genet.">
        <title>Distinctive expansion of potential virulence genes in the genome of the oomycete fish pathogen Saprolegnia parasitica.</title>
        <authorList>
            <person name="Jiang R.H."/>
            <person name="de Bruijn I."/>
            <person name="Haas B.J."/>
            <person name="Belmonte R."/>
            <person name="Lobach L."/>
            <person name="Christie J."/>
            <person name="van den Ackerveken G."/>
            <person name="Bottin A."/>
            <person name="Bulone V."/>
            <person name="Diaz-Moreno S.M."/>
            <person name="Dumas B."/>
            <person name="Fan L."/>
            <person name="Gaulin E."/>
            <person name="Govers F."/>
            <person name="Grenville-Briggs L.J."/>
            <person name="Horner N.R."/>
            <person name="Levin J.Z."/>
            <person name="Mammella M."/>
            <person name="Meijer H.J."/>
            <person name="Morris P."/>
            <person name="Nusbaum C."/>
            <person name="Oome S."/>
            <person name="Phillips A.J."/>
            <person name="van Rooyen D."/>
            <person name="Rzeszutek E."/>
            <person name="Saraiva M."/>
            <person name="Secombes C.J."/>
            <person name="Seidl M.F."/>
            <person name="Snel B."/>
            <person name="Stassen J.H."/>
            <person name="Sykes S."/>
            <person name="Tripathy S."/>
            <person name="van den Berg H."/>
            <person name="Vega-Arreguin J.C."/>
            <person name="Wawra S."/>
            <person name="Young S.K."/>
            <person name="Zeng Q."/>
            <person name="Dieguez-Uribeondo J."/>
            <person name="Russ C."/>
            <person name="Tyler B.M."/>
            <person name="van West P."/>
        </authorList>
    </citation>
    <scope>NUCLEOTIDE SEQUENCE [LARGE SCALE GENOMIC DNA]</scope>
    <source>
        <strain evidence="10 11">CBS 223.65</strain>
    </source>
</reference>
<evidence type="ECO:0000256" key="3">
    <source>
        <dbReference type="ARBA" id="ARBA00022679"/>
    </source>
</evidence>
<dbReference type="RefSeq" id="XP_012200320.1">
    <property type="nucleotide sequence ID" value="XM_012344930.1"/>
</dbReference>
<evidence type="ECO:0000256" key="1">
    <source>
        <dbReference type="ARBA" id="ARBA00001798"/>
    </source>
</evidence>
<evidence type="ECO:0000256" key="8">
    <source>
        <dbReference type="ARBA" id="ARBA00022833"/>
    </source>
</evidence>
<accession>A0A067CEQ1</accession>
<dbReference type="InterPro" id="IPR013083">
    <property type="entry name" value="Znf_RING/FYVE/PHD"/>
</dbReference>
<evidence type="ECO:0000259" key="9">
    <source>
        <dbReference type="PROSITE" id="PS51873"/>
    </source>
</evidence>
<dbReference type="KEGG" id="spar:SPRG_20094"/>
<dbReference type="Proteomes" id="UP000030745">
    <property type="component" value="Unassembled WGS sequence"/>
</dbReference>
<dbReference type="AlphaFoldDB" id="A0A067CEQ1"/>
<dbReference type="SMART" id="SM00647">
    <property type="entry name" value="IBR"/>
    <property type="match status" value="2"/>
</dbReference>
<comment type="catalytic activity">
    <reaction evidence="1">
        <text>[E2 ubiquitin-conjugating enzyme]-S-ubiquitinyl-L-cysteine + [acceptor protein]-L-lysine = [E2 ubiquitin-conjugating enzyme]-L-cysteine + [acceptor protein]-N(6)-ubiquitinyl-L-lysine.</text>
        <dbReference type="EC" id="2.3.2.31"/>
    </reaction>
</comment>
<dbReference type="PROSITE" id="PS00518">
    <property type="entry name" value="ZF_RING_1"/>
    <property type="match status" value="1"/>
</dbReference>
<dbReference type="FunFam" id="1.20.120.1750:FF:000002">
    <property type="entry name" value="RBR-type E3 ubiquitin transferase"/>
    <property type="match status" value="1"/>
</dbReference>
<dbReference type="Gene3D" id="1.20.120.1750">
    <property type="match status" value="1"/>
</dbReference>
<dbReference type="PANTHER" id="PTHR11685">
    <property type="entry name" value="RBR FAMILY RING FINGER AND IBR DOMAIN-CONTAINING"/>
    <property type="match status" value="1"/>
</dbReference>
<dbReference type="GO" id="GO:0061630">
    <property type="term" value="F:ubiquitin protein ligase activity"/>
    <property type="evidence" value="ECO:0007669"/>
    <property type="project" value="UniProtKB-EC"/>
</dbReference>
<dbReference type="InterPro" id="IPR002867">
    <property type="entry name" value="IBR_dom"/>
</dbReference>
<dbReference type="PROSITE" id="PS51873">
    <property type="entry name" value="TRIAD"/>
    <property type="match status" value="1"/>
</dbReference>
<dbReference type="InterPro" id="IPR044066">
    <property type="entry name" value="TRIAD_supradom"/>
</dbReference>
<proteinExistence type="predicted"/>
<dbReference type="GO" id="GO:0016567">
    <property type="term" value="P:protein ubiquitination"/>
    <property type="evidence" value="ECO:0007669"/>
    <property type="project" value="InterPro"/>
</dbReference>
<dbReference type="GeneID" id="24141321"/>
<evidence type="ECO:0000313" key="11">
    <source>
        <dbReference type="Proteomes" id="UP000030745"/>
    </source>
</evidence>
<dbReference type="OMA" id="PYAYYMD"/>
<dbReference type="InterPro" id="IPR048962">
    <property type="entry name" value="ARIH1-like_UBL"/>
</dbReference>
<dbReference type="InterPro" id="IPR031127">
    <property type="entry name" value="E3_UB_ligase_RBR"/>
</dbReference>
<evidence type="ECO:0000256" key="6">
    <source>
        <dbReference type="ARBA" id="ARBA00022771"/>
    </source>
</evidence>
<keyword evidence="3" id="KW-0808">Transferase</keyword>
<dbReference type="STRING" id="695850.A0A067CEQ1"/>
<evidence type="ECO:0000313" key="10">
    <source>
        <dbReference type="EMBL" id="KDO28988.1"/>
    </source>
</evidence>
<dbReference type="Gene3D" id="3.30.40.10">
    <property type="entry name" value="Zinc/RING finger domain, C3HC4 (zinc finger)"/>
    <property type="match status" value="1"/>
</dbReference>
<dbReference type="InterPro" id="IPR045840">
    <property type="entry name" value="Ariadne"/>
</dbReference>
<gene>
    <name evidence="10" type="ORF">SPRG_20094</name>
</gene>
<keyword evidence="5" id="KW-0677">Repeat</keyword>
<keyword evidence="8" id="KW-0862">Zinc</keyword>
<name>A0A067CEQ1_SAPPC</name>
<evidence type="ECO:0000256" key="7">
    <source>
        <dbReference type="ARBA" id="ARBA00022786"/>
    </source>
</evidence>
<dbReference type="FunFam" id="3.30.40.10:FF:000019">
    <property type="entry name" value="RBR-type E3 ubiquitin transferase"/>
    <property type="match status" value="1"/>
</dbReference>
<protein>
    <recommendedName>
        <fullName evidence="2">RBR-type E3 ubiquitin transferase</fullName>
        <ecNumber evidence="2">2.3.2.31</ecNumber>
    </recommendedName>
</protein>
<dbReference type="EMBL" id="KK583208">
    <property type="protein sequence ID" value="KDO28988.1"/>
    <property type="molecule type" value="Genomic_DNA"/>
</dbReference>
<dbReference type="SUPFAM" id="SSF57850">
    <property type="entry name" value="RING/U-box"/>
    <property type="match status" value="3"/>
</dbReference>
<dbReference type="Pfam" id="PF19422">
    <property type="entry name" value="Ariadne"/>
    <property type="match status" value="1"/>
</dbReference>
<dbReference type="CDD" id="cd20346">
    <property type="entry name" value="BRcat_RBR_ANKIB1"/>
    <property type="match status" value="1"/>
</dbReference>
<dbReference type="OrthoDB" id="10009520at2759"/>
<sequence length="469" mass="52820">MSEYAYSSEDEYDYNSDGDDLAQVPAAPSAEYTVVNTADLQRDQDLLVAEVSELLMVSPAVATVLLRSNQWSKEVVQDRFYEHETPKRFLEEVGAQHLDKYKIGAPKGIVCEVCRDDVPGQNVIALGCGAMYCIDCWKGYLMTKLEDGPSCLTATCLAYKCNELVPDALFQKLLDAPRKKEHAKWALRSFVDKSQNIKWCPAPGCPNAISGSGGDLFVDCVCGCKFCLRCGEEAHPVVTCDQLRIWKEKCANESETANWMLVNTKKCPNTKCSVRIEKNQGCNHMSCKTCRHEFCWICMESWQSHFSGGTANYNCNRFNATASQDSDLSRAKTELERYLFYSTRYFNHAKAETICIKGRADAEAKVDDLQVMTVVDFQAVLKAMDLLIKCRRILKYTYVYGYYLDGKATTEKQLFEYLQGEVESNTEVLTGLTEKPLESMVIADIMNYTSVTDKFMTRFVEGVEEGLCG</sequence>
<evidence type="ECO:0000256" key="5">
    <source>
        <dbReference type="ARBA" id="ARBA00022737"/>
    </source>
</evidence>
<dbReference type="GO" id="GO:0008270">
    <property type="term" value="F:zinc ion binding"/>
    <property type="evidence" value="ECO:0007669"/>
    <property type="project" value="UniProtKB-KW"/>
</dbReference>
<dbReference type="InterPro" id="IPR017907">
    <property type="entry name" value="Znf_RING_CS"/>
</dbReference>
<keyword evidence="4" id="KW-0479">Metal-binding</keyword>